<dbReference type="PANTHER" id="PTHR30625:SF15">
    <property type="entry name" value="BIOPOLYMER TRANSPORT PROTEIN EXBB"/>
    <property type="match status" value="1"/>
</dbReference>
<dbReference type="InterPro" id="IPR002898">
    <property type="entry name" value="MotA_ExbB_proton_chnl"/>
</dbReference>
<evidence type="ECO:0000256" key="4">
    <source>
        <dbReference type="ARBA" id="ARBA00022692"/>
    </source>
</evidence>
<keyword evidence="3" id="KW-1003">Cell membrane</keyword>
<feature type="transmembrane region" description="Helical" evidence="9">
    <location>
        <begin position="134"/>
        <end position="156"/>
    </location>
</feature>
<organism evidence="11 12">
    <name type="scientific">Treponema lecithinolyticum ATCC 700332</name>
    <dbReference type="NCBI Taxonomy" id="1321815"/>
    <lineage>
        <taxon>Bacteria</taxon>
        <taxon>Pseudomonadati</taxon>
        <taxon>Spirochaetota</taxon>
        <taxon>Spirochaetia</taxon>
        <taxon>Spirochaetales</taxon>
        <taxon>Treponemataceae</taxon>
        <taxon>Treponema</taxon>
    </lineage>
</organism>
<comment type="caution">
    <text evidence="11">The sequence shown here is derived from an EMBL/GenBank/DDBJ whole genome shotgun (WGS) entry which is preliminary data.</text>
</comment>
<keyword evidence="2 8" id="KW-0813">Transport</keyword>
<evidence type="ECO:0000259" key="10">
    <source>
        <dbReference type="Pfam" id="PF01618"/>
    </source>
</evidence>
<evidence type="ECO:0000256" key="2">
    <source>
        <dbReference type="ARBA" id="ARBA00022448"/>
    </source>
</evidence>
<dbReference type="Pfam" id="PF01618">
    <property type="entry name" value="MotA_ExbB"/>
    <property type="match status" value="1"/>
</dbReference>
<feature type="domain" description="MotA/TolQ/ExbB proton channel" evidence="10">
    <location>
        <begin position="82"/>
        <end position="171"/>
    </location>
</feature>
<dbReference type="PANTHER" id="PTHR30625">
    <property type="entry name" value="PROTEIN TOLQ"/>
    <property type="match status" value="1"/>
</dbReference>
<sequence>MLKCAIMKLVEFINLGGPINWLLCAILCFCFCQCLERSMYFFQTRKGSKKDVLKRLQTKAANFEHLPEAQRRKEFIKESTLLYYEMNRGLWLLNFISAVAPSIGLLGTVTGLIGSFSTMAQVGAAVNIQDLSGGIWEAMLTTAFGMIISIPALLCYRTFKRIIEKRLMLMQLYGEDYENGVQNEKGST</sequence>
<dbReference type="Proteomes" id="UP000016649">
    <property type="component" value="Unassembled WGS sequence"/>
</dbReference>
<evidence type="ECO:0000256" key="8">
    <source>
        <dbReference type="RuleBase" id="RU004057"/>
    </source>
</evidence>
<dbReference type="EMBL" id="AWVH01000005">
    <property type="protein sequence ID" value="ERJ94211.1"/>
    <property type="molecule type" value="Genomic_DNA"/>
</dbReference>
<keyword evidence="5 8" id="KW-0653">Protein transport</keyword>
<dbReference type="InterPro" id="IPR050790">
    <property type="entry name" value="ExbB/TolQ_transport"/>
</dbReference>
<comment type="subcellular location">
    <subcellularLocation>
        <location evidence="1">Cell membrane</location>
        <topology evidence="1">Multi-pass membrane protein</topology>
    </subcellularLocation>
    <subcellularLocation>
        <location evidence="8">Membrane</location>
        <topology evidence="8">Multi-pass membrane protein</topology>
    </subcellularLocation>
</comment>
<evidence type="ECO:0000256" key="3">
    <source>
        <dbReference type="ARBA" id="ARBA00022475"/>
    </source>
</evidence>
<evidence type="ECO:0000256" key="7">
    <source>
        <dbReference type="ARBA" id="ARBA00023136"/>
    </source>
</evidence>
<evidence type="ECO:0000313" key="11">
    <source>
        <dbReference type="EMBL" id="ERJ94211.1"/>
    </source>
</evidence>
<keyword evidence="12" id="KW-1185">Reference proteome</keyword>
<keyword evidence="6 9" id="KW-1133">Transmembrane helix</keyword>
<evidence type="ECO:0000256" key="5">
    <source>
        <dbReference type="ARBA" id="ARBA00022927"/>
    </source>
</evidence>
<protein>
    <submittedName>
        <fullName evidence="11">Transporter, MotA/TolQ/ExbB proton channel family protein</fullName>
    </submittedName>
</protein>
<feature type="transmembrane region" description="Helical" evidence="9">
    <location>
        <begin position="91"/>
        <end position="114"/>
    </location>
</feature>
<feature type="transmembrane region" description="Helical" evidence="9">
    <location>
        <begin position="12"/>
        <end position="35"/>
    </location>
</feature>
<keyword evidence="4 9" id="KW-0812">Transmembrane</keyword>
<evidence type="ECO:0000256" key="1">
    <source>
        <dbReference type="ARBA" id="ARBA00004651"/>
    </source>
</evidence>
<comment type="similarity">
    <text evidence="8">Belongs to the exbB/tolQ family.</text>
</comment>
<evidence type="ECO:0000256" key="6">
    <source>
        <dbReference type="ARBA" id="ARBA00022989"/>
    </source>
</evidence>
<gene>
    <name evidence="11" type="ORF">HMPREF9193_00180</name>
</gene>
<proteinExistence type="inferred from homology"/>
<evidence type="ECO:0000313" key="12">
    <source>
        <dbReference type="Proteomes" id="UP000016649"/>
    </source>
</evidence>
<name>A0ABN0P124_TRELE</name>
<accession>A0ABN0P124</accession>
<keyword evidence="7 9" id="KW-0472">Membrane</keyword>
<evidence type="ECO:0000256" key="9">
    <source>
        <dbReference type="SAM" id="Phobius"/>
    </source>
</evidence>
<reference evidence="11 12" key="1">
    <citation type="submission" date="2013-08" db="EMBL/GenBank/DDBJ databases">
        <authorList>
            <person name="Weinstock G."/>
            <person name="Sodergren E."/>
            <person name="Wylie T."/>
            <person name="Fulton L."/>
            <person name="Fulton R."/>
            <person name="Fronick C."/>
            <person name="O'Laughlin M."/>
            <person name="Godfrey J."/>
            <person name="Miner T."/>
            <person name="Herter B."/>
            <person name="Appelbaum E."/>
            <person name="Cordes M."/>
            <person name="Lek S."/>
            <person name="Wollam A."/>
            <person name="Pepin K.H."/>
            <person name="Palsikar V.B."/>
            <person name="Mitreva M."/>
            <person name="Wilson R.K."/>
        </authorList>
    </citation>
    <scope>NUCLEOTIDE SEQUENCE [LARGE SCALE GENOMIC DNA]</scope>
    <source>
        <strain evidence="11 12">ATCC 700332</strain>
    </source>
</reference>